<evidence type="ECO:0000313" key="3">
    <source>
        <dbReference type="Proteomes" id="UP000198569"/>
    </source>
</evidence>
<accession>A0A1H3BNK3</accession>
<organism evidence="2 3">
    <name type="scientific">Flavobacterium degerlachei</name>
    <dbReference type="NCBI Taxonomy" id="229203"/>
    <lineage>
        <taxon>Bacteria</taxon>
        <taxon>Pseudomonadati</taxon>
        <taxon>Bacteroidota</taxon>
        <taxon>Flavobacteriia</taxon>
        <taxon>Flavobacteriales</taxon>
        <taxon>Flavobacteriaceae</taxon>
        <taxon>Flavobacterium</taxon>
    </lineage>
</organism>
<protein>
    <submittedName>
        <fullName evidence="2">Uncharacterized protein</fullName>
    </submittedName>
</protein>
<dbReference type="AlphaFoldDB" id="A0A1H3BNK3"/>
<dbReference type="GO" id="GO:0000155">
    <property type="term" value="F:phosphorelay sensor kinase activity"/>
    <property type="evidence" value="ECO:0007669"/>
    <property type="project" value="InterPro"/>
</dbReference>
<dbReference type="SUPFAM" id="SSF47384">
    <property type="entry name" value="Homodimeric domain of signal transducing histidine kinase"/>
    <property type="match status" value="1"/>
</dbReference>
<reference evidence="3" key="1">
    <citation type="submission" date="2016-10" db="EMBL/GenBank/DDBJ databases">
        <authorList>
            <person name="Varghese N."/>
            <person name="Submissions S."/>
        </authorList>
    </citation>
    <scope>NUCLEOTIDE SEQUENCE [LARGE SCALE GENOMIC DNA]</scope>
    <source>
        <strain evidence="3">DSM 15718</strain>
    </source>
</reference>
<proteinExistence type="predicted"/>
<feature type="coiled-coil region" evidence="1">
    <location>
        <begin position="29"/>
        <end position="56"/>
    </location>
</feature>
<evidence type="ECO:0000256" key="1">
    <source>
        <dbReference type="SAM" id="Coils"/>
    </source>
</evidence>
<dbReference type="InterPro" id="IPR036097">
    <property type="entry name" value="HisK_dim/P_sf"/>
</dbReference>
<keyword evidence="1" id="KW-0175">Coiled coil</keyword>
<sequence length="266" mass="30755">MVTPKKNNLVYCNINLCFQNKELGNTIQLKSFNLELQSKQQEIAKLKSQLEIAKRAPSNQNIEKQKRTFEFIIFNEELTFQNNEKEKRAAELIIANKELAFQNDEKEKRAAELIIANKELAFQNDEKEKRAAELIIANKELAFQNDEKEKRAAELIIANTELAFQNDEKEKRAAELMLTNLELKSAEESQKEYIRGLEQIMYLTSHKVRQPIANILGLAVMLDLLNDSKEDITQSIDHIKKSALSLDIVTRELNAHVLYLKKKLKI</sequence>
<gene>
    <name evidence="2" type="ORF">SAMN05444338_11066</name>
</gene>
<name>A0A1H3BNK3_9FLAO</name>
<dbReference type="STRING" id="229203.SAMN05444338_11066"/>
<dbReference type="Gene3D" id="1.10.287.130">
    <property type="match status" value="1"/>
</dbReference>
<dbReference type="EMBL" id="FNMV01000010">
    <property type="protein sequence ID" value="SDX43268.1"/>
    <property type="molecule type" value="Genomic_DNA"/>
</dbReference>
<dbReference type="RefSeq" id="WP_091433244.1">
    <property type="nucleotide sequence ID" value="NZ_FNMV01000010.1"/>
</dbReference>
<keyword evidence="3" id="KW-1185">Reference proteome</keyword>
<evidence type="ECO:0000313" key="2">
    <source>
        <dbReference type="EMBL" id="SDX43268.1"/>
    </source>
</evidence>
<dbReference type="OrthoDB" id="9766459at2"/>
<dbReference type="Proteomes" id="UP000198569">
    <property type="component" value="Unassembled WGS sequence"/>
</dbReference>